<evidence type="ECO:0000256" key="1">
    <source>
        <dbReference type="ARBA" id="ARBA00023015"/>
    </source>
</evidence>
<feature type="domain" description="HTH gntR-type" evidence="5">
    <location>
        <begin position="44"/>
        <end position="111"/>
    </location>
</feature>
<dbReference type="PANTHER" id="PTHR43537">
    <property type="entry name" value="TRANSCRIPTIONAL REGULATOR, GNTR FAMILY"/>
    <property type="match status" value="1"/>
</dbReference>
<dbReference type="PRINTS" id="PR00035">
    <property type="entry name" value="HTHGNTR"/>
</dbReference>
<dbReference type="GO" id="GO:0003700">
    <property type="term" value="F:DNA-binding transcription factor activity"/>
    <property type="evidence" value="ECO:0007669"/>
    <property type="project" value="InterPro"/>
</dbReference>
<evidence type="ECO:0000313" key="7">
    <source>
        <dbReference type="Proteomes" id="UP000245048"/>
    </source>
</evidence>
<feature type="compositionally biased region" description="Low complexity" evidence="4">
    <location>
        <begin position="14"/>
        <end position="24"/>
    </location>
</feature>
<evidence type="ECO:0000256" key="4">
    <source>
        <dbReference type="SAM" id="MobiDB-lite"/>
    </source>
</evidence>
<dbReference type="Pfam" id="PF07729">
    <property type="entry name" value="FCD"/>
    <property type="match status" value="1"/>
</dbReference>
<dbReference type="Gene3D" id="1.10.10.10">
    <property type="entry name" value="Winged helix-like DNA-binding domain superfamily/Winged helix DNA-binding domain"/>
    <property type="match status" value="1"/>
</dbReference>
<dbReference type="SUPFAM" id="SSF46785">
    <property type="entry name" value="Winged helix' DNA-binding domain"/>
    <property type="match status" value="1"/>
</dbReference>
<dbReference type="PROSITE" id="PS50949">
    <property type="entry name" value="HTH_GNTR"/>
    <property type="match status" value="1"/>
</dbReference>
<dbReference type="EMBL" id="PDOA01000019">
    <property type="protein sequence ID" value="PWC27092.1"/>
    <property type="molecule type" value="Genomic_DNA"/>
</dbReference>
<dbReference type="Proteomes" id="UP000245048">
    <property type="component" value="Unassembled WGS sequence"/>
</dbReference>
<proteinExistence type="predicted"/>
<dbReference type="SUPFAM" id="SSF48008">
    <property type="entry name" value="GntR ligand-binding domain-like"/>
    <property type="match status" value="1"/>
</dbReference>
<keyword evidence="1" id="KW-0805">Transcription regulation</keyword>
<comment type="caution">
    <text evidence="6">The sequence shown here is derived from an EMBL/GenBank/DDBJ whole genome shotgun (WGS) entry which is preliminary data.</text>
</comment>
<evidence type="ECO:0000256" key="2">
    <source>
        <dbReference type="ARBA" id="ARBA00023125"/>
    </source>
</evidence>
<dbReference type="AlphaFoldDB" id="A0A2U1UZL4"/>
<evidence type="ECO:0000256" key="3">
    <source>
        <dbReference type="ARBA" id="ARBA00023163"/>
    </source>
</evidence>
<gene>
    <name evidence="6" type="ORF">CR165_19815</name>
</gene>
<evidence type="ECO:0000313" key="6">
    <source>
        <dbReference type="EMBL" id="PWC27092.1"/>
    </source>
</evidence>
<dbReference type="SMART" id="SM00345">
    <property type="entry name" value="HTH_GNTR"/>
    <property type="match status" value="1"/>
</dbReference>
<protein>
    <submittedName>
        <fullName evidence="6">GntR family transcriptional regulator</fullName>
    </submittedName>
</protein>
<dbReference type="Gene3D" id="1.20.120.530">
    <property type="entry name" value="GntR ligand-binding domain-like"/>
    <property type="match status" value="1"/>
</dbReference>
<dbReference type="PANTHER" id="PTHR43537:SF49">
    <property type="entry name" value="TRANSCRIPTIONAL REGULATORY PROTEIN"/>
    <property type="match status" value="1"/>
</dbReference>
<dbReference type="InterPro" id="IPR036390">
    <property type="entry name" value="WH_DNA-bd_sf"/>
</dbReference>
<keyword evidence="2" id="KW-0238">DNA-binding</keyword>
<dbReference type="GO" id="GO:0003677">
    <property type="term" value="F:DNA binding"/>
    <property type="evidence" value="ECO:0007669"/>
    <property type="project" value="UniProtKB-KW"/>
</dbReference>
<feature type="region of interest" description="Disordered" evidence="4">
    <location>
        <begin position="1"/>
        <end position="30"/>
    </location>
</feature>
<evidence type="ECO:0000259" key="5">
    <source>
        <dbReference type="PROSITE" id="PS50949"/>
    </source>
</evidence>
<dbReference type="InterPro" id="IPR036388">
    <property type="entry name" value="WH-like_DNA-bd_sf"/>
</dbReference>
<dbReference type="InterPro" id="IPR000524">
    <property type="entry name" value="Tscrpt_reg_HTH_GntR"/>
</dbReference>
<name>A0A2U1UZL4_9PROT</name>
<dbReference type="InterPro" id="IPR008920">
    <property type="entry name" value="TF_FadR/GntR_C"/>
</dbReference>
<dbReference type="CDD" id="cd07377">
    <property type="entry name" value="WHTH_GntR"/>
    <property type="match status" value="1"/>
</dbReference>
<organism evidence="6 7">
    <name type="scientific">Teichococcus aestuarii</name>
    <dbReference type="NCBI Taxonomy" id="568898"/>
    <lineage>
        <taxon>Bacteria</taxon>
        <taxon>Pseudomonadati</taxon>
        <taxon>Pseudomonadota</taxon>
        <taxon>Alphaproteobacteria</taxon>
        <taxon>Acetobacterales</taxon>
        <taxon>Roseomonadaceae</taxon>
        <taxon>Roseomonas</taxon>
    </lineage>
</organism>
<accession>A0A2U1UZL4</accession>
<keyword evidence="7" id="KW-1185">Reference proteome</keyword>
<reference evidence="7" key="1">
    <citation type="submission" date="2017-10" db="EMBL/GenBank/DDBJ databases">
        <authorList>
            <person name="Toshchakov S.V."/>
            <person name="Goeva M.A."/>
        </authorList>
    </citation>
    <scope>NUCLEOTIDE SEQUENCE [LARGE SCALE GENOMIC DNA]</scope>
    <source>
        <strain evidence="7">JR1/69-1-13</strain>
    </source>
</reference>
<dbReference type="OrthoDB" id="9789310at2"/>
<dbReference type="InterPro" id="IPR011711">
    <property type="entry name" value="GntR_C"/>
</dbReference>
<dbReference type="Pfam" id="PF00392">
    <property type="entry name" value="GntR"/>
    <property type="match status" value="1"/>
</dbReference>
<dbReference type="SMART" id="SM00895">
    <property type="entry name" value="FCD"/>
    <property type="match status" value="1"/>
</dbReference>
<keyword evidence="3" id="KW-0804">Transcription</keyword>
<sequence>MPFQAACRIPPAGPGHYAGAARPGTQGLPSARNFTAVPSPAAPATRAEALAETLAERIVSGALKPGQRLDEQALAAEAGMSRTPVREALRRLTATGLVELRPHRGAVVASPAPDGLRAAFELLAEMEALCARWSALRMAPQERAALEELHHAMAALVRAGDRTGYRAANRRLHGLIYAGAHNPPLAEVAQSTHQRLAPFRGAQFEAPERLARSHAEHGQVVACLMRADAEGAAEAMRRHIFSSGASWESISGRPERSERRI</sequence>